<dbReference type="PANTHER" id="PTHR42791">
    <property type="entry name" value="GNAT FAMILY ACETYLTRANSFERASE"/>
    <property type="match status" value="1"/>
</dbReference>
<dbReference type="InterPro" id="IPR052523">
    <property type="entry name" value="Trichothecene_AcTrans"/>
</dbReference>
<keyword evidence="2" id="KW-0418">Kinase</keyword>
<feature type="domain" description="N-acetyltransferase" evidence="1">
    <location>
        <begin position="95"/>
        <end position="226"/>
    </location>
</feature>
<dbReference type="Proteomes" id="UP001163105">
    <property type="component" value="Unassembled WGS sequence"/>
</dbReference>
<keyword evidence="2" id="KW-0808">Transferase</keyword>
<dbReference type="SUPFAM" id="SSF55729">
    <property type="entry name" value="Acyl-CoA N-acyltransferases (Nat)"/>
    <property type="match status" value="1"/>
</dbReference>
<dbReference type="InterPro" id="IPR016181">
    <property type="entry name" value="Acyl_CoA_acyltransferase"/>
</dbReference>
<dbReference type="EMBL" id="JAQHRD010000004">
    <property type="protein sequence ID" value="KAJ6442204.1"/>
    <property type="molecule type" value="Genomic_DNA"/>
</dbReference>
<dbReference type="InterPro" id="IPR000182">
    <property type="entry name" value="GNAT_dom"/>
</dbReference>
<reference evidence="2" key="1">
    <citation type="submission" date="2023-01" db="EMBL/GenBank/DDBJ databases">
        <title>The growth and conidiation of Purpureocillium lavendulum are regulated by nitrogen source and histone H3K14 acetylation.</title>
        <authorList>
            <person name="Tang P."/>
            <person name="Han J."/>
            <person name="Zhang C."/>
            <person name="Tang P."/>
            <person name="Qi F."/>
            <person name="Zhang K."/>
            <person name="Liang L."/>
        </authorList>
    </citation>
    <scope>NUCLEOTIDE SEQUENCE</scope>
    <source>
        <strain evidence="2">YMF1.00683</strain>
    </source>
</reference>
<evidence type="ECO:0000313" key="2">
    <source>
        <dbReference type="EMBL" id="KAJ6442204.1"/>
    </source>
</evidence>
<name>A0AB34FTL2_9HYPO</name>
<dbReference type="GO" id="GO:0016747">
    <property type="term" value="F:acyltransferase activity, transferring groups other than amino-acyl groups"/>
    <property type="evidence" value="ECO:0007669"/>
    <property type="project" value="InterPro"/>
</dbReference>
<dbReference type="Gene3D" id="3.40.630.30">
    <property type="match status" value="1"/>
</dbReference>
<comment type="caution">
    <text evidence="2">The sequence shown here is derived from an EMBL/GenBank/DDBJ whole genome shotgun (WGS) entry which is preliminary data.</text>
</comment>
<sequence length="229" mass="25482">MEAQFAIRRARADDVETITRLKVESFSQSPYQQAIFPEHLRIKPGLQDQIDWYSSRMQQSFLEPCNRYVVAVIADETGKETIAGFAKWVAPKDESHTHPAPPQEDMSAAQDGLARQLPAYLDQKAAERCDRDIGRMMEAAMPLFGGKKLADMWTLNSIAVDAAYRSRGIGKALVRWGMDSADAEGKDIWLISAPAGRAMYLSLGFKELAEGSRAGEGQYLMLRKAHGQS</sequence>
<dbReference type="Pfam" id="PF13508">
    <property type="entry name" value="Acetyltransf_7"/>
    <property type="match status" value="1"/>
</dbReference>
<protein>
    <submittedName>
        <fullName evidence="2">CAMK protein kinase</fullName>
    </submittedName>
</protein>
<gene>
    <name evidence="2" type="ORF">O9K51_05757</name>
</gene>
<dbReference type="PANTHER" id="PTHR42791:SF2">
    <property type="entry name" value="N-ACETYLTRANSFERASE DOMAIN-CONTAINING PROTEIN"/>
    <property type="match status" value="1"/>
</dbReference>
<accession>A0AB34FTL2</accession>
<keyword evidence="3" id="KW-1185">Reference proteome</keyword>
<proteinExistence type="predicted"/>
<dbReference type="AlphaFoldDB" id="A0AB34FTL2"/>
<dbReference type="PROSITE" id="PS51186">
    <property type="entry name" value="GNAT"/>
    <property type="match status" value="1"/>
</dbReference>
<evidence type="ECO:0000259" key="1">
    <source>
        <dbReference type="PROSITE" id="PS51186"/>
    </source>
</evidence>
<dbReference type="CDD" id="cd04301">
    <property type="entry name" value="NAT_SF"/>
    <property type="match status" value="1"/>
</dbReference>
<evidence type="ECO:0000313" key="3">
    <source>
        <dbReference type="Proteomes" id="UP001163105"/>
    </source>
</evidence>
<dbReference type="GO" id="GO:0016301">
    <property type="term" value="F:kinase activity"/>
    <property type="evidence" value="ECO:0007669"/>
    <property type="project" value="UniProtKB-KW"/>
</dbReference>
<organism evidence="2 3">
    <name type="scientific">Purpureocillium lavendulum</name>
    <dbReference type="NCBI Taxonomy" id="1247861"/>
    <lineage>
        <taxon>Eukaryota</taxon>
        <taxon>Fungi</taxon>
        <taxon>Dikarya</taxon>
        <taxon>Ascomycota</taxon>
        <taxon>Pezizomycotina</taxon>
        <taxon>Sordariomycetes</taxon>
        <taxon>Hypocreomycetidae</taxon>
        <taxon>Hypocreales</taxon>
        <taxon>Ophiocordycipitaceae</taxon>
        <taxon>Purpureocillium</taxon>
    </lineage>
</organism>